<dbReference type="EC" id="2.7.13.3" evidence="3"/>
<dbReference type="InterPro" id="IPR052023">
    <property type="entry name" value="Histidine_kinase_KdpD"/>
</dbReference>
<dbReference type="GO" id="GO:0005886">
    <property type="term" value="C:plasma membrane"/>
    <property type="evidence" value="ECO:0007669"/>
    <property type="project" value="TreeGrafter"/>
</dbReference>
<evidence type="ECO:0000256" key="10">
    <source>
        <dbReference type="ARBA" id="ARBA00022989"/>
    </source>
</evidence>
<accession>W0RDD2</accession>
<keyword evidence="8" id="KW-0418">Kinase</keyword>
<dbReference type="PRINTS" id="PR00344">
    <property type="entry name" value="BCTRLSENSOR"/>
</dbReference>
<dbReference type="RefSeq" id="WP_025410637.1">
    <property type="nucleotide sequence ID" value="NZ_CP007128.1"/>
</dbReference>
<keyword evidence="10 13" id="KW-1133">Transmembrane helix</keyword>
<dbReference type="eggNOG" id="COG2205">
    <property type="taxonomic scope" value="Bacteria"/>
</dbReference>
<dbReference type="InterPro" id="IPR003018">
    <property type="entry name" value="GAF"/>
</dbReference>
<dbReference type="CDD" id="cd00075">
    <property type="entry name" value="HATPase"/>
    <property type="match status" value="1"/>
</dbReference>
<dbReference type="PANTHER" id="PTHR45569:SF1">
    <property type="entry name" value="SENSOR PROTEIN KDPD"/>
    <property type="match status" value="1"/>
</dbReference>
<proteinExistence type="predicted"/>
<dbReference type="InterPro" id="IPR036097">
    <property type="entry name" value="HisK_dim/P_sf"/>
</dbReference>
<evidence type="ECO:0000256" key="6">
    <source>
        <dbReference type="ARBA" id="ARBA00022692"/>
    </source>
</evidence>
<evidence type="ECO:0000256" key="12">
    <source>
        <dbReference type="ARBA" id="ARBA00023136"/>
    </source>
</evidence>
<reference evidence="15 16" key="1">
    <citation type="journal article" date="2014" name="Genome Announc.">
        <title>Genome Sequence and Methylome of Soil Bacterium Gemmatirosa kalamazoonensis KBS708T, a Member of the Rarely Cultivated Gemmatimonadetes Phylum.</title>
        <authorList>
            <person name="Debruyn J.M."/>
            <person name="Radosevich M."/>
            <person name="Wommack K.E."/>
            <person name="Polson S.W."/>
            <person name="Hauser L.J."/>
            <person name="Fawaz M.N."/>
            <person name="Korlach J."/>
            <person name="Tsai Y.C."/>
        </authorList>
    </citation>
    <scope>NUCLEOTIDE SEQUENCE [LARGE SCALE GENOMIC DNA]</scope>
    <source>
        <strain evidence="15 16">KBS708</strain>
    </source>
</reference>
<name>W0RDD2_9BACT</name>
<keyword evidence="7" id="KW-0547">Nucleotide-binding</keyword>
<dbReference type="EMBL" id="CP007128">
    <property type="protein sequence ID" value="AHG89124.1"/>
    <property type="molecule type" value="Genomic_DNA"/>
</dbReference>
<evidence type="ECO:0000313" key="16">
    <source>
        <dbReference type="Proteomes" id="UP000019151"/>
    </source>
</evidence>
<dbReference type="InterPro" id="IPR029016">
    <property type="entry name" value="GAF-like_dom_sf"/>
</dbReference>
<comment type="subcellular location">
    <subcellularLocation>
        <location evidence="2">Membrane</location>
        <topology evidence="2">Multi-pass membrane protein</topology>
    </subcellularLocation>
</comment>
<sequence length="520" mass="55107">MPRRLLHVSGVRAWVVSFGLLFAISALFIANRALLNQRQAPVALTLLMVVLFGSVLGGRALGLAIALGGFLIINYFFQFPYFDIAVHDPADWLVLVTFVVTADVASRLLARAQRQTAAAQRRAAEVQRLADLGAETLAAGTSVQALQAVADVVATTLHLDWCELWDVAADGAARRVAASPPAPAAESTAVDPALLARLRESASTAARQGADERARAFDEILAAAPTDALVPLSAHDRAVGALRLRRSRPLALDESERTFLQALAHYAALGVERARLAADVRRAELEREAERARDFLFATVSHDLRTPLTTIKALAHERARDGDASALVIEEQADRLTRMVTDLLDLSRARAGALPLAPELNTAEDVVGATLRHAAGALRGRAVETRLDDAGGALVGHFDFVATLRILGNLIENAAKYSPATEPIRLEVVRDGGALVFTVADRGPGIPAEERERVFVPFHRAPGAAPDVGGTGLGLAVARALAEAQRGTVTYTPAEGGSVFTLRLPASDDALALEIIAGAS</sequence>
<dbReference type="InterPro" id="IPR005467">
    <property type="entry name" value="His_kinase_dom"/>
</dbReference>
<dbReference type="InterPro" id="IPR003661">
    <property type="entry name" value="HisK_dim/P_dom"/>
</dbReference>
<dbReference type="InterPro" id="IPR004358">
    <property type="entry name" value="Sig_transdc_His_kin-like_C"/>
</dbReference>
<dbReference type="OrthoDB" id="9816376at2"/>
<dbReference type="SMART" id="SM00388">
    <property type="entry name" value="HisKA"/>
    <property type="match status" value="1"/>
</dbReference>
<dbReference type="KEGG" id="gba:J421_1587"/>
<dbReference type="PANTHER" id="PTHR45569">
    <property type="entry name" value="SENSOR PROTEIN KDPD"/>
    <property type="match status" value="1"/>
</dbReference>
<evidence type="ECO:0000256" key="13">
    <source>
        <dbReference type="SAM" id="Phobius"/>
    </source>
</evidence>
<evidence type="ECO:0000259" key="14">
    <source>
        <dbReference type="PROSITE" id="PS50109"/>
    </source>
</evidence>
<dbReference type="Pfam" id="PF02518">
    <property type="entry name" value="HATPase_c"/>
    <property type="match status" value="1"/>
</dbReference>
<dbReference type="SUPFAM" id="SSF55874">
    <property type="entry name" value="ATPase domain of HSP90 chaperone/DNA topoisomerase II/histidine kinase"/>
    <property type="match status" value="1"/>
</dbReference>
<dbReference type="GO" id="GO:0000155">
    <property type="term" value="F:phosphorelay sensor kinase activity"/>
    <property type="evidence" value="ECO:0007669"/>
    <property type="project" value="InterPro"/>
</dbReference>
<dbReference type="HOGENOM" id="CLU_000445_89_5_0"/>
<feature type="domain" description="Histidine kinase" evidence="14">
    <location>
        <begin position="299"/>
        <end position="508"/>
    </location>
</feature>
<dbReference type="Gene3D" id="1.20.120.620">
    <property type="entry name" value="Backbone structure of the membrane domain of e. Coli histidine kinase receptor kdpd"/>
    <property type="match status" value="1"/>
</dbReference>
<dbReference type="Pfam" id="PF00512">
    <property type="entry name" value="HisKA"/>
    <property type="match status" value="1"/>
</dbReference>
<dbReference type="InterPro" id="IPR025201">
    <property type="entry name" value="KdpD_TM"/>
</dbReference>
<keyword evidence="9 15" id="KW-0067">ATP-binding</keyword>
<dbReference type="SMART" id="SM00387">
    <property type="entry name" value="HATPase_c"/>
    <property type="match status" value="1"/>
</dbReference>
<protein>
    <recommendedName>
        <fullName evidence="3">histidine kinase</fullName>
        <ecNumber evidence="3">2.7.13.3</ecNumber>
    </recommendedName>
</protein>
<dbReference type="AlphaFoldDB" id="W0RDD2"/>
<dbReference type="STRING" id="861299.J421_1587"/>
<dbReference type="Gene3D" id="3.30.450.40">
    <property type="match status" value="1"/>
</dbReference>
<dbReference type="FunCoup" id="W0RDD2">
    <property type="interactions" value="140"/>
</dbReference>
<dbReference type="Gene3D" id="3.30.565.10">
    <property type="entry name" value="Histidine kinase-like ATPase, C-terminal domain"/>
    <property type="match status" value="1"/>
</dbReference>
<dbReference type="CDD" id="cd00082">
    <property type="entry name" value="HisKA"/>
    <property type="match status" value="1"/>
</dbReference>
<evidence type="ECO:0000256" key="3">
    <source>
        <dbReference type="ARBA" id="ARBA00012438"/>
    </source>
</evidence>
<dbReference type="InterPro" id="IPR036890">
    <property type="entry name" value="HATPase_C_sf"/>
</dbReference>
<evidence type="ECO:0000313" key="15">
    <source>
        <dbReference type="EMBL" id="AHG89124.1"/>
    </source>
</evidence>
<evidence type="ECO:0000256" key="5">
    <source>
        <dbReference type="ARBA" id="ARBA00022679"/>
    </source>
</evidence>
<comment type="catalytic activity">
    <reaction evidence="1">
        <text>ATP + protein L-histidine = ADP + protein N-phospho-L-histidine.</text>
        <dbReference type="EC" id="2.7.13.3"/>
    </reaction>
</comment>
<evidence type="ECO:0000256" key="4">
    <source>
        <dbReference type="ARBA" id="ARBA00022553"/>
    </source>
</evidence>
<feature type="transmembrane region" description="Helical" evidence="13">
    <location>
        <begin position="12"/>
        <end position="30"/>
    </location>
</feature>
<keyword evidence="5" id="KW-0808">Transferase</keyword>
<evidence type="ECO:0000256" key="2">
    <source>
        <dbReference type="ARBA" id="ARBA00004141"/>
    </source>
</evidence>
<dbReference type="InterPro" id="IPR003594">
    <property type="entry name" value="HATPase_dom"/>
</dbReference>
<keyword evidence="11" id="KW-0902">Two-component regulatory system</keyword>
<dbReference type="Pfam" id="PF13492">
    <property type="entry name" value="GAF_3"/>
    <property type="match status" value="1"/>
</dbReference>
<dbReference type="SMART" id="SM00065">
    <property type="entry name" value="GAF"/>
    <property type="match status" value="1"/>
</dbReference>
<keyword evidence="12 13" id="KW-0472">Membrane</keyword>
<dbReference type="InterPro" id="IPR038318">
    <property type="entry name" value="KdpD_sf"/>
</dbReference>
<dbReference type="SUPFAM" id="SSF47384">
    <property type="entry name" value="Homodimeric domain of signal transducing histidine kinase"/>
    <property type="match status" value="1"/>
</dbReference>
<evidence type="ECO:0000256" key="8">
    <source>
        <dbReference type="ARBA" id="ARBA00022777"/>
    </source>
</evidence>
<evidence type="ECO:0000256" key="9">
    <source>
        <dbReference type="ARBA" id="ARBA00022840"/>
    </source>
</evidence>
<keyword evidence="4" id="KW-0597">Phosphoprotein</keyword>
<evidence type="ECO:0000256" key="11">
    <source>
        <dbReference type="ARBA" id="ARBA00023012"/>
    </source>
</evidence>
<dbReference type="Gene3D" id="1.10.287.130">
    <property type="match status" value="1"/>
</dbReference>
<feature type="transmembrane region" description="Helical" evidence="13">
    <location>
        <begin position="42"/>
        <end position="72"/>
    </location>
</feature>
<dbReference type="PROSITE" id="PS50109">
    <property type="entry name" value="HIS_KIN"/>
    <property type="match status" value="1"/>
</dbReference>
<dbReference type="InParanoid" id="W0RDD2"/>
<dbReference type="GO" id="GO:0005524">
    <property type="term" value="F:ATP binding"/>
    <property type="evidence" value="ECO:0007669"/>
    <property type="project" value="UniProtKB-KW"/>
</dbReference>
<dbReference type="SUPFAM" id="SSF55781">
    <property type="entry name" value="GAF domain-like"/>
    <property type="match status" value="1"/>
</dbReference>
<dbReference type="Pfam" id="PF13493">
    <property type="entry name" value="DUF4118"/>
    <property type="match status" value="1"/>
</dbReference>
<keyword evidence="16" id="KW-1185">Reference proteome</keyword>
<organism evidence="15 16">
    <name type="scientific">Gemmatirosa kalamazoonensis</name>
    <dbReference type="NCBI Taxonomy" id="861299"/>
    <lineage>
        <taxon>Bacteria</taxon>
        <taxon>Pseudomonadati</taxon>
        <taxon>Gemmatimonadota</taxon>
        <taxon>Gemmatimonadia</taxon>
        <taxon>Gemmatimonadales</taxon>
        <taxon>Gemmatimonadaceae</taxon>
        <taxon>Gemmatirosa</taxon>
    </lineage>
</organism>
<evidence type="ECO:0000256" key="7">
    <source>
        <dbReference type="ARBA" id="ARBA00022741"/>
    </source>
</evidence>
<dbReference type="Proteomes" id="UP000019151">
    <property type="component" value="Chromosome"/>
</dbReference>
<keyword evidence="6 13" id="KW-0812">Transmembrane</keyword>
<gene>
    <name evidence="15" type="ORF">J421_1587</name>
</gene>
<evidence type="ECO:0000256" key="1">
    <source>
        <dbReference type="ARBA" id="ARBA00000085"/>
    </source>
</evidence>